<dbReference type="GO" id="GO:0005737">
    <property type="term" value="C:cytoplasm"/>
    <property type="evidence" value="ECO:0007669"/>
    <property type="project" value="UniProtKB-SubCell"/>
</dbReference>
<dbReference type="EMBL" id="CP115613">
    <property type="protein sequence ID" value="WBW74752.1"/>
    <property type="molecule type" value="Genomic_DNA"/>
</dbReference>
<evidence type="ECO:0000256" key="6">
    <source>
        <dbReference type="ARBA" id="ARBA00022741"/>
    </source>
</evidence>
<dbReference type="GO" id="GO:0016208">
    <property type="term" value="F:AMP binding"/>
    <property type="evidence" value="ECO:0007669"/>
    <property type="project" value="TreeGrafter"/>
</dbReference>
<evidence type="ECO:0000256" key="13">
    <source>
        <dbReference type="ARBA" id="ARBA00067396"/>
    </source>
</evidence>
<keyword evidence="7" id="KW-0067">ATP-binding</keyword>
<dbReference type="PANTHER" id="PTHR13780:SF35">
    <property type="entry name" value="LD22662P"/>
    <property type="match status" value="1"/>
</dbReference>
<dbReference type="SMART" id="SM00116">
    <property type="entry name" value="CBS"/>
    <property type="match status" value="4"/>
</dbReference>
<reference evidence="16 17" key="1">
    <citation type="journal article" date="2023" name="G3 (Bethesda)">
        <title>A high-quality reference genome for the fission yeast Schizosaccharomyces osmophilus.</title>
        <authorList>
            <person name="Jia G.S."/>
            <person name="Zhang W.C."/>
            <person name="Liang Y."/>
            <person name="Liu X.H."/>
            <person name="Rhind N."/>
            <person name="Pidoux A."/>
            <person name="Brysch-Herzberg M."/>
            <person name="Du L.L."/>
        </authorList>
    </citation>
    <scope>NUCLEOTIDE SEQUENCE [LARGE SCALE GENOMIC DNA]</scope>
    <source>
        <strain evidence="16 17">CBS 15793</strain>
    </source>
</reference>
<comment type="similarity">
    <text evidence="3">Belongs to the 5'-AMP-activated protein kinase gamma subunit family.</text>
</comment>
<evidence type="ECO:0000313" key="17">
    <source>
        <dbReference type="Proteomes" id="UP001212411"/>
    </source>
</evidence>
<keyword evidence="5" id="KW-0677">Repeat</keyword>
<evidence type="ECO:0000313" key="16">
    <source>
        <dbReference type="EMBL" id="WBW74752.1"/>
    </source>
</evidence>
<keyword evidence="16" id="KW-0808">Transferase</keyword>
<keyword evidence="16" id="KW-0723">Serine/threonine-protein kinase</keyword>
<dbReference type="InterPro" id="IPR000644">
    <property type="entry name" value="CBS_dom"/>
</dbReference>
<evidence type="ECO:0000256" key="3">
    <source>
        <dbReference type="ARBA" id="ARBA00006750"/>
    </source>
</evidence>
<evidence type="ECO:0000256" key="14">
    <source>
        <dbReference type="PROSITE-ProRule" id="PRU00703"/>
    </source>
</evidence>
<sequence length="318" mass="35753">MTDIHETQQGALKEIQAFIRSRTSYDVLPTSFRLIVFDVTLFVKTSLSLLALNNIVSAPLWDSEANRFAGLLTMADFVNVIKYYYQSSSVPETLAEIDKFRLLGLREVERKIGAIPPETLHVHPMHSLMEACLAMSKSRARRVPLIDVDGETGSEMIVSVLTQYRILKFISMNCKETSMLRVPLNELPIGTWTNIATSTMDMKVFAVIQTLAEKAISAVPIVNDEGILINVYESVDVMHLIQDGDYNNLELTVGEALLRRPSNFAGVHTCRDTDHLDGIFDAIKHSRVHRLFVVSEDFHLKGILSLSDILNYIVDDQL</sequence>
<keyword evidence="10" id="KW-0804">Transcription</keyword>
<proteinExistence type="inferred from homology"/>
<feature type="domain" description="CBS" evidence="15">
    <location>
        <begin position="115"/>
        <end position="177"/>
    </location>
</feature>
<evidence type="ECO:0000256" key="5">
    <source>
        <dbReference type="ARBA" id="ARBA00022737"/>
    </source>
</evidence>
<dbReference type="CDD" id="cd04618">
    <property type="entry name" value="CBS_euAMPK_gamma-like_repeat1"/>
    <property type="match status" value="1"/>
</dbReference>
<keyword evidence="6" id="KW-0547">Nucleotide-binding</keyword>
<keyword evidence="8" id="KW-0805">Transcription regulation</keyword>
<dbReference type="InterPro" id="IPR046342">
    <property type="entry name" value="CBS_dom_sf"/>
</dbReference>
<evidence type="ECO:0000256" key="12">
    <source>
        <dbReference type="ARBA" id="ARBA00023277"/>
    </source>
</evidence>
<dbReference type="PROSITE" id="PS51371">
    <property type="entry name" value="CBS"/>
    <property type="match status" value="2"/>
</dbReference>
<keyword evidence="11" id="KW-0539">Nucleus</keyword>
<keyword evidence="9 14" id="KW-0129">CBS domain</keyword>
<dbReference type="InterPro" id="IPR050511">
    <property type="entry name" value="AMPK_gamma/SDS23_families"/>
</dbReference>
<dbReference type="GO" id="GO:0031588">
    <property type="term" value="C:nucleotide-activated protein kinase complex"/>
    <property type="evidence" value="ECO:0007669"/>
    <property type="project" value="TreeGrafter"/>
</dbReference>
<evidence type="ECO:0000256" key="4">
    <source>
        <dbReference type="ARBA" id="ARBA00022490"/>
    </source>
</evidence>
<dbReference type="GO" id="GO:0004674">
    <property type="term" value="F:protein serine/threonine kinase activity"/>
    <property type="evidence" value="ECO:0007669"/>
    <property type="project" value="UniProtKB-KW"/>
</dbReference>
<evidence type="ECO:0000256" key="2">
    <source>
        <dbReference type="ARBA" id="ARBA00004496"/>
    </source>
</evidence>
<dbReference type="FunFam" id="3.10.580.10:FF:000033">
    <property type="entry name" value="Nuclear protein SNF4"/>
    <property type="match status" value="1"/>
</dbReference>
<dbReference type="GO" id="GO:0019901">
    <property type="term" value="F:protein kinase binding"/>
    <property type="evidence" value="ECO:0007669"/>
    <property type="project" value="TreeGrafter"/>
</dbReference>
<evidence type="ECO:0000256" key="1">
    <source>
        <dbReference type="ARBA" id="ARBA00004123"/>
    </source>
</evidence>
<keyword evidence="12" id="KW-0119">Carbohydrate metabolism</keyword>
<organism evidence="16 17">
    <name type="scientific">Schizosaccharomyces osmophilus</name>
    <dbReference type="NCBI Taxonomy" id="2545709"/>
    <lineage>
        <taxon>Eukaryota</taxon>
        <taxon>Fungi</taxon>
        <taxon>Dikarya</taxon>
        <taxon>Ascomycota</taxon>
        <taxon>Taphrinomycotina</taxon>
        <taxon>Schizosaccharomycetes</taxon>
        <taxon>Schizosaccharomycetales</taxon>
        <taxon>Schizosaccharomycetaceae</taxon>
        <taxon>Schizosaccharomyces</taxon>
    </lineage>
</organism>
<evidence type="ECO:0000256" key="11">
    <source>
        <dbReference type="ARBA" id="ARBA00023242"/>
    </source>
</evidence>
<evidence type="ECO:0000256" key="10">
    <source>
        <dbReference type="ARBA" id="ARBA00023163"/>
    </source>
</evidence>
<keyword evidence="4" id="KW-0963">Cytoplasm</keyword>
<evidence type="ECO:0000256" key="8">
    <source>
        <dbReference type="ARBA" id="ARBA00023015"/>
    </source>
</evidence>
<dbReference type="RefSeq" id="XP_056038995.1">
    <property type="nucleotide sequence ID" value="XM_056183351.1"/>
</dbReference>
<dbReference type="PANTHER" id="PTHR13780">
    <property type="entry name" value="AMP-ACTIVATED PROTEIN KINASE, GAMMA REGULATORY SUBUNIT"/>
    <property type="match status" value="1"/>
</dbReference>
<dbReference type="CDD" id="cd04641">
    <property type="entry name" value="CBS_euAMPK_gamma-like_repeat2"/>
    <property type="match status" value="1"/>
</dbReference>
<dbReference type="AlphaFoldDB" id="A0AAE9WEA5"/>
<dbReference type="Gene3D" id="3.10.580.10">
    <property type="entry name" value="CBS-domain"/>
    <property type="match status" value="2"/>
</dbReference>
<keyword evidence="17" id="KW-1185">Reference proteome</keyword>
<gene>
    <name evidence="16" type="primary">cbs2</name>
    <name evidence="16" type="ORF">SOMG_04568</name>
</gene>
<dbReference type="SUPFAM" id="SSF54631">
    <property type="entry name" value="CBS-domain pair"/>
    <property type="match status" value="2"/>
</dbReference>
<evidence type="ECO:0000256" key="7">
    <source>
        <dbReference type="ARBA" id="ARBA00022840"/>
    </source>
</evidence>
<dbReference type="Proteomes" id="UP001212411">
    <property type="component" value="Chromosome 3"/>
</dbReference>
<dbReference type="GO" id="GO:0005524">
    <property type="term" value="F:ATP binding"/>
    <property type="evidence" value="ECO:0007669"/>
    <property type="project" value="UniProtKB-KW"/>
</dbReference>
<dbReference type="GO" id="GO:0019887">
    <property type="term" value="F:protein kinase regulator activity"/>
    <property type="evidence" value="ECO:0007669"/>
    <property type="project" value="TreeGrafter"/>
</dbReference>
<accession>A0AAE9WEA5</accession>
<protein>
    <recommendedName>
        <fullName evidence="13">5'-AMP-activated protein kinase subunit gamma</fullName>
    </recommendedName>
</protein>
<feature type="domain" description="CBS" evidence="15">
    <location>
        <begin position="261"/>
        <end position="318"/>
    </location>
</feature>
<evidence type="ECO:0000259" key="15">
    <source>
        <dbReference type="PROSITE" id="PS51371"/>
    </source>
</evidence>
<dbReference type="KEGG" id="som:SOMG_04568"/>
<evidence type="ECO:0000256" key="9">
    <source>
        <dbReference type="ARBA" id="ARBA00023122"/>
    </source>
</evidence>
<dbReference type="Pfam" id="PF00571">
    <property type="entry name" value="CBS"/>
    <property type="match status" value="2"/>
</dbReference>
<dbReference type="GO" id="GO:0005634">
    <property type="term" value="C:nucleus"/>
    <property type="evidence" value="ECO:0007669"/>
    <property type="project" value="UniProtKB-SubCell"/>
</dbReference>
<dbReference type="GeneID" id="80878040"/>
<comment type="subcellular location">
    <subcellularLocation>
        <location evidence="2">Cytoplasm</location>
    </subcellularLocation>
    <subcellularLocation>
        <location evidence="1">Nucleus</location>
    </subcellularLocation>
</comment>
<name>A0AAE9WEA5_9SCHI</name>
<keyword evidence="16" id="KW-0418">Kinase</keyword>